<dbReference type="Proteomes" id="UP000012073">
    <property type="component" value="Unassembled WGS sequence"/>
</dbReference>
<reference evidence="4" key="1">
    <citation type="journal article" date="2013" name="Proc. Natl. Acad. Sci. U.S.A.">
        <title>Genome structure and metabolic features in the red seaweed Chondrus crispus shed light on evolution of the Archaeplastida.</title>
        <authorList>
            <person name="Collen J."/>
            <person name="Porcel B."/>
            <person name="Carre W."/>
            <person name="Ball S.G."/>
            <person name="Chaparro C."/>
            <person name="Tonon T."/>
            <person name="Barbeyron T."/>
            <person name="Michel G."/>
            <person name="Noel B."/>
            <person name="Valentin K."/>
            <person name="Elias M."/>
            <person name="Artiguenave F."/>
            <person name="Arun A."/>
            <person name="Aury J.M."/>
            <person name="Barbosa-Neto J.F."/>
            <person name="Bothwell J.H."/>
            <person name="Bouget F.Y."/>
            <person name="Brillet L."/>
            <person name="Cabello-Hurtado F."/>
            <person name="Capella-Gutierrez S."/>
            <person name="Charrier B."/>
            <person name="Cladiere L."/>
            <person name="Cock J.M."/>
            <person name="Coelho S.M."/>
            <person name="Colleoni C."/>
            <person name="Czjzek M."/>
            <person name="Da Silva C."/>
            <person name="Delage L."/>
            <person name="Denoeud F."/>
            <person name="Deschamps P."/>
            <person name="Dittami S.M."/>
            <person name="Gabaldon T."/>
            <person name="Gachon C.M."/>
            <person name="Groisillier A."/>
            <person name="Herve C."/>
            <person name="Jabbari K."/>
            <person name="Katinka M."/>
            <person name="Kloareg B."/>
            <person name="Kowalczyk N."/>
            <person name="Labadie K."/>
            <person name="Leblanc C."/>
            <person name="Lopez P.J."/>
            <person name="McLachlan D.H."/>
            <person name="Meslet-Cladiere L."/>
            <person name="Moustafa A."/>
            <person name="Nehr Z."/>
            <person name="Nyvall Collen P."/>
            <person name="Panaud O."/>
            <person name="Partensky F."/>
            <person name="Poulain J."/>
            <person name="Rensing S.A."/>
            <person name="Rousvoal S."/>
            <person name="Samson G."/>
            <person name="Symeonidi A."/>
            <person name="Weissenbach J."/>
            <person name="Zambounis A."/>
            <person name="Wincker P."/>
            <person name="Boyen C."/>
        </authorList>
    </citation>
    <scope>NUCLEOTIDE SEQUENCE [LARGE SCALE GENOMIC DNA]</scope>
    <source>
        <strain evidence="4">cv. Stackhouse</strain>
    </source>
</reference>
<feature type="domain" description="SPX" evidence="2">
    <location>
        <begin position="1"/>
        <end position="193"/>
    </location>
</feature>
<dbReference type="STRING" id="2769.R7QTX0"/>
<dbReference type="GeneID" id="17318831"/>
<dbReference type="PROSITE" id="PS51382">
    <property type="entry name" value="SPX"/>
    <property type="match status" value="1"/>
</dbReference>
<feature type="region of interest" description="Disordered" evidence="1">
    <location>
        <begin position="36"/>
        <end position="70"/>
    </location>
</feature>
<dbReference type="CDD" id="cd14481">
    <property type="entry name" value="SPX_AtSPX1_like"/>
    <property type="match status" value="1"/>
</dbReference>
<evidence type="ECO:0000256" key="1">
    <source>
        <dbReference type="SAM" id="MobiDB-lite"/>
    </source>
</evidence>
<protein>
    <recommendedName>
        <fullName evidence="2">SPX domain-containing protein</fullName>
    </recommendedName>
</protein>
<sequence length="499" mass="55865">MKFGKKLRATVDNSYEEWRPMFMSYKDLKECIHPLKGGEGSKDADSRDPNSDPERRPLGAGAGDRAGDRPFGAATELVRNKSNLYAVRHAETAHSRFFSTFRHEVDKVNDFFLDKQEDYIIEHRQLSEKVAEYLVPARPTRTEVNRLRQRLINFHGELVLLENFSTVNYTGFRKILKKHDKKTGTNMRNIYLRTVLITPFFLSNTVRNLILQTEAHLASLDTVRKFRRAAATSSLALDAAPPPPKHPASALPLAPATLSPCTKVVMEPPHPHAFISPRSALWRLYSEARSFGATMRHALARANDSPPSPSARPAVPTPPQALLDLVDDISAIELGLEPAFLAAVNRPSNYCIAGDDSFSMGFFIVTPDTKLQIFESYHGGAFITKNLRGRASLHVYKTAAATAEKPAGSHAAQDKRDFFVEEKRAGITVGPWPAVARHSRDMHVQWVPQTLCAIFYVCTPSLTADNDRMLCYEAHPLKQSRFRVSSDPENVVEFVRITC</sequence>
<organism evidence="3 4">
    <name type="scientific">Chondrus crispus</name>
    <name type="common">Carrageen Irish moss</name>
    <name type="synonym">Polymorpha crispa</name>
    <dbReference type="NCBI Taxonomy" id="2769"/>
    <lineage>
        <taxon>Eukaryota</taxon>
        <taxon>Rhodophyta</taxon>
        <taxon>Florideophyceae</taxon>
        <taxon>Rhodymeniophycidae</taxon>
        <taxon>Gigartinales</taxon>
        <taxon>Gigartinaceae</taxon>
        <taxon>Chondrus</taxon>
    </lineage>
</organism>
<evidence type="ECO:0000259" key="2">
    <source>
        <dbReference type="PROSITE" id="PS51382"/>
    </source>
</evidence>
<feature type="compositionally biased region" description="Basic and acidic residues" evidence="1">
    <location>
        <begin position="39"/>
        <end position="57"/>
    </location>
</feature>
<dbReference type="PANTHER" id="PTHR45978:SF7">
    <property type="entry name" value="SPX DOMAIN-CONTAINING PROTEIN 4"/>
    <property type="match status" value="1"/>
</dbReference>
<dbReference type="InterPro" id="IPR004331">
    <property type="entry name" value="SPX_dom"/>
</dbReference>
<accession>R7QTX0</accession>
<dbReference type="AlphaFoldDB" id="R7QTX0"/>
<gene>
    <name evidence="3" type="ORF">CHC_T00007455001</name>
</gene>
<dbReference type="KEGG" id="ccp:CHC_T00007455001"/>
<dbReference type="PANTHER" id="PTHR45978">
    <property type="entry name" value="SPX DOMAIN-CONTAINING PROTEIN 3"/>
    <property type="match status" value="1"/>
</dbReference>
<proteinExistence type="predicted"/>
<dbReference type="RefSeq" id="XP_005711114.1">
    <property type="nucleotide sequence ID" value="XM_005711057.1"/>
</dbReference>
<dbReference type="OrthoDB" id="6493944at2759"/>
<evidence type="ECO:0000313" key="4">
    <source>
        <dbReference type="Proteomes" id="UP000012073"/>
    </source>
</evidence>
<dbReference type="GO" id="GO:0016036">
    <property type="term" value="P:cellular response to phosphate starvation"/>
    <property type="evidence" value="ECO:0007669"/>
    <property type="project" value="InterPro"/>
</dbReference>
<evidence type="ECO:0000313" key="3">
    <source>
        <dbReference type="EMBL" id="CDF40820.1"/>
    </source>
</evidence>
<dbReference type="Pfam" id="PF03105">
    <property type="entry name" value="SPX"/>
    <property type="match status" value="1"/>
</dbReference>
<dbReference type="Gramene" id="CDF40820">
    <property type="protein sequence ID" value="CDF40820"/>
    <property type="gene ID" value="CHC_T00007455001"/>
</dbReference>
<dbReference type="InterPro" id="IPR031142">
    <property type="entry name" value="SPX_prot"/>
</dbReference>
<dbReference type="EMBL" id="HG002251">
    <property type="protein sequence ID" value="CDF40820.1"/>
    <property type="molecule type" value="Genomic_DNA"/>
</dbReference>
<keyword evidence="4" id="KW-1185">Reference proteome</keyword>
<name>R7QTX0_CHOCR</name>